<keyword evidence="3" id="KW-1185">Reference proteome</keyword>
<feature type="signal peptide" evidence="1">
    <location>
        <begin position="1"/>
        <end position="34"/>
    </location>
</feature>
<dbReference type="Proteomes" id="UP000256424">
    <property type="component" value="Unassembled WGS sequence"/>
</dbReference>
<evidence type="ECO:0000313" key="3">
    <source>
        <dbReference type="Proteomes" id="UP000256424"/>
    </source>
</evidence>
<keyword evidence="1" id="KW-0732">Signal</keyword>
<dbReference type="EMBL" id="NXLW01000002">
    <property type="protein sequence ID" value="RDU73376.1"/>
    <property type="molecule type" value="Genomic_DNA"/>
</dbReference>
<name>A0A3D8J8D6_9HELI</name>
<dbReference type="OrthoDB" id="5325584at2"/>
<sequence length="218" mass="24719">MHFTIHRKSRKYLHNYCKFFVSAALLTSCNFVMAKAAQAQKENVEVKQAQNTKPRNTTNHSQDNLFDNGFGFIGAEIGVGGLGNFSAGIMGGYQYYFPEEWQFHTFRHGVRGFVSANWLQYNYTSYLRDVNYSGLFIQAGADWTLEFNPQSNFVWGVFVGLSLGYLNIFSNDSFFVHPRSFVVSGNGGGSLTMYKNHRVDLALGSGFSLFAVRYLFMF</sequence>
<organism evidence="2 3">
    <name type="scientific">Helicobacter aurati</name>
    <dbReference type="NCBI Taxonomy" id="137778"/>
    <lineage>
        <taxon>Bacteria</taxon>
        <taxon>Pseudomonadati</taxon>
        <taxon>Campylobacterota</taxon>
        <taxon>Epsilonproteobacteria</taxon>
        <taxon>Campylobacterales</taxon>
        <taxon>Helicobacteraceae</taxon>
        <taxon>Helicobacter</taxon>
    </lineage>
</organism>
<comment type="caution">
    <text evidence="2">The sequence shown here is derived from an EMBL/GenBank/DDBJ whole genome shotgun (WGS) entry which is preliminary data.</text>
</comment>
<dbReference type="AlphaFoldDB" id="A0A3D8J8D6"/>
<gene>
    <name evidence="2" type="ORF">CQA66_01540</name>
</gene>
<evidence type="ECO:0008006" key="4">
    <source>
        <dbReference type="Google" id="ProtNLM"/>
    </source>
</evidence>
<feature type="chain" id="PRO_5017604320" description="Outer membrane beta-barrel protein" evidence="1">
    <location>
        <begin position="35"/>
        <end position="218"/>
    </location>
</feature>
<proteinExistence type="predicted"/>
<evidence type="ECO:0000256" key="1">
    <source>
        <dbReference type="SAM" id="SignalP"/>
    </source>
</evidence>
<accession>A0A3D8J8D6</accession>
<reference evidence="2 3" key="1">
    <citation type="submission" date="2018-04" db="EMBL/GenBank/DDBJ databases">
        <title>Novel Campyloabacter and Helicobacter Species and Strains.</title>
        <authorList>
            <person name="Mannion A.J."/>
            <person name="Shen Z."/>
            <person name="Fox J.G."/>
        </authorList>
    </citation>
    <scope>NUCLEOTIDE SEQUENCE [LARGE SCALE GENOMIC DNA]</scope>
    <source>
        <strain evidence="2 3">MIT 97-5075</strain>
    </source>
</reference>
<dbReference type="PROSITE" id="PS51257">
    <property type="entry name" value="PROKAR_LIPOPROTEIN"/>
    <property type="match status" value="1"/>
</dbReference>
<evidence type="ECO:0000313" key="2">
    <source>
        <dbReference type="EMBL" id="RDU73376.1"/>
    </source>
</evidence>
<dbReference type="RefSeq" id="WP_104762990.1">
    <property type="nucleotide sequence ID" value="NZ_FZPM01000012.1"/>
</dbReference>
<protein>
    <recommendedName>
        <fullName evidence="4">Outer membrane beta-barrel protein</fullName>
    </recommendedName>
</protein>